<gene>
    <name evidence="1" type="ORF">OE699_12425</name>
</gene>
<dbReference type="Proteomes" id="UP001526166">
    <property type="component" value="Unassembled WGS sequence"/>
</dbReference>
<comment type="caution">
    <text evidence="1">The sequence shown here is derived from an EMBL/GenBank/DDBJ whole genome shotgun (WGS) entry which is preliminary data.</text>
</comment>
<evidence type="ECO:0000313" key="1">
    <source>
        <dbReference type="EMBL" id="MCV2879653.1"/>
    </source>
</evidence>
<dbReference type="EMBL" id="JAOWKW010000010">
    <property type="protein sequence ID" value="MCV2879653.1"/>
    <property type="molecule type" value="Genomic_DNA"/>
</dbReference>
<organism evidence="1 2">
    <name type="scientific">Sedimentimonas flavescens</name>
    <dbReference type="NCBI Taxonomy" id="2851012"/>
    <lineage>
        <taxon>Bacteria</taxon>
        <taxon>Pseudomonadati</taxon>
        <taxon>Pseudomonadota</taxon>
        <taxon>Alphaproteobacteria</taxon>
        <taxon>Rhodobacterales</taxon>
        <taxon>Rhodobacter group</taxon>
        <taxon>Sedimentimonas</taxon>
    </lineage>
</organism>
<dbReference type="RefSeq" id="WP_263848178.1">
    <property type="nucleotide sequence ID" value="NZ_JAOWKW010000010.1"/>
</dbReference>
<keyword evidence="2" id="KW-1185">Reference proteome</keyword>
<proteinExistence type="predicted"/>
<dbReference type="SUPFAM" id="SSF55298">
    <property type="entry name" value="YjgF-like"/>
    <property type="match status" value="1"/>
</dbReference>
<dbReference type="Gene3D" id="3.30.1330.40">
    <property type="entry name" value="RutC-like"/>
    <property type="match status" value="1"/>
</dbReference>
<sequence>MAALEQAGSSLQDVVGTRVILTDIDNWKQAIEARKPYCLDAAPSIRSWRSTAS</sequence>
<accession>A0ABT3A0X6</accession>
<evidence type="ECO:0000313" key="2">
    <source>
        <dbReference type="Proteomes" id="UP001526166"/>
    </source>
</evidence>
<name>A0ABT3A0X6_9RHOB</name>
<dbReference type="InterPro" id="IPR035959">
    <property type="entry name" value="RutC-like_sf"/>
</dbReference>
<reference evidence="1 2" key="1">
    <citation type="submission" date="2022-10" db="EMBL/GenBank/DDBJ databases">
        <title>Sinirhodobacter sp. nov., isolated from ocean surface sediments.</title>
        <authorList>
            <person name="He W."/>
            <person name="Wang L."/>
            <person name="Zhang D.-F."/>
        </authorList>
    </citation>
    <scope>NUCLEOTIDE SEQUENCE [LARGE SCALE GENOMIC DNA]</scope>
    <source>
        <strain evidence="1 2">WL0115</strain>
    </source>
</reference>
<protein>
    <submittedName>
        <fullName evidence="1">Uncharacterized protein</fullName>
    </submittedName>
</protein>